<feature type="region of interest" description="Disordered" evidence="1">
    <location>
        <begin position="39"/>
        <end position="64"/>
    </location>
</feature>
<dbReference type="EMBL" id="FQ790357">
    <property type="protein sequence ID" value="CCD55722.1"/>
    <property type="molecule type" value="Genomic_DNA"/>
</dbReference>
<protein>
    <submittedName>
        <fullName evidence="2">Uncharacterized protein</fullName>
    </submittedName>
</protein>
<name>G2YVS4_BOTF4</name>
<dbReference type="AlphaFoldDB" id="G2YVS4"/>
<evidence type="ECO:0000313" key="3">
    <source>
        <dbReference type="Proteomes" id="UP000008177"/>
    </source>
</evidence>
<reference evidence="3" key="1">
    <citation type="journal article" date="2011" name="PLoS Genet.">
        <title>Genomic analysis of the necrotrophic fungal pathogens Sclerotinia sclerotiorum and Botrytis cinerea.</title>
        <authorList>
            <person name="Amselem J."/>
            <person name="Cuomo C.A."/>
            <person name="van Kan J.A."/>
            <person name="Viaud M."/>
            <person name="Benito E.P."/>
            <person name="Couloux A."/>
            <person name="Coutinho P.M."/>
            <person name="de Vries R.P."/>
            <person name="Dyer P.S."/>
            <person name="Fillinger S."/>
            <person name="Fournier E."/>
            <person name="Gout L."/>
            <person name="Hahn M."/>
            <person name="Kohn L."/>
            <person name="Lapalu N."/>
            <person name="Plummer K.M."/>
            <person name="Pradier J.M."/>
            <person name="Quevillon E."/>
            <person name="Sharon A."/>
            <person name="Simon A."/>
            <person name="ten Have A."/>
            <person name="Tudzynski B."/>
            <person name="Tudzynski P."/>
            <person name="Wincker P."/>
            <person name="Andrew M."/>
            <person name="Anthouard V."/>
            <person name="Beever R.E."/>
            <person name="Beffa R."/>
            <person name="Benoit I."/>
            <person name="Bouzid O."/>
            <person name="Brault B."/>
            <person name="Chen Z."/>
            <person name="Choquer M."/>
            <person name="Collemare J."/>
            <person name="Cotton P."/>
            <person name="Danchin E.G."/>
            <person name="Da Silva C."/>
            <person name="Gautier A."/>
            <person name="Giraud C."/>
            <person name="Giraud T."/>
            <person name="Gonzalez C."/>
            <person name="Grossetete S."/>
            <person name="Guldener U."/>
            <person name="Henrissat B."/>
            <person name="Howlett B.J."/>
            <person name="Kodira C."/>
            <person name="Kretschmer M."/>
            <person name="Lappartient A."/>
            <person name="Leroch M."/>
            <person name="Levis C."/>
            <person name="Mauceli E."/>
            <person name="Neuveglise C."/>
            <person name="Oeser B."/>
            <person name="Pearson M."/>
            <person name="Poulain J."/>
            <person name="Poussereau N."/>
            <person name="Quesneville H."/>
            <person name="Rascle C."/>
            <person name="Schumacher J."/>
            <person name="Segurens B."/>
            <person name="Sexton A."/>
            <person name="Silva E."/>
            <person name="Sirven C."/>
            <person name="Soanes D.M."/>
            <person name="Talbot N.J."/>
            <person name="Templeton M."/>
            <person name="Yandava C."/>
            <person name="Yarden O."/>
            <person name="Zeng Q."/>
            <person name="Rollins J.A."/>
            <person name="Lebrun M.H."/>
            <person name="Dickman M."/>
        </authorList>
    </citation>
    <scope>NUCLEOTIDE SEQUENCE [LARGE SCALE GENOMIC DNA]</scope>
    <source>
        <strain evidence="3">T4</strain>
    </source>
</reference>
<accession>G2YVS4</accession>
<proteinExistence type="predicted"/>
<sequence>MLLQPLSPGHPIYPPSLLSSLKHKSSISSQYPPITTKFQRLSSEQPHRPHYPPFHITTKRLSSD</sequence>
<organism evidence="2 3">
    <name type="scientific">Botryotinia fuckeliana (strain T4)</name>
    <name type="common">Noble rot fungus</name>
    <name type="synonym">Botrytis cinerea</name>
    <dbReference type="NCBI Taxonomy" id="999810"/>
    <lineage>
        <taxon>Eukaryota</taxon>
        <taxon>Fungi</taxon>
        <taxon>Dikarya</taxon>
        <taxon>Ascomycota</taxon>
        <taxon>Pezizomycotina</taxon>
        <taxon>Leotiomycetes</taxon>
        <taxon>Helotiales</taxon>
        <taxon>Sclerotiniaceae</taxon>
        <taxon>Botrytis</taxon>
    </lineage>
</organism>
<evidence type="ECO:0000256" key="1">
    <source>
        <dbReference type="SAM" id="MobiDB-lite"/>
    </source>
</evidence>
<gene>
    <name evidence="2" type="ORF">BofuT4_P152840.1</name>
</gene>
<dbReference type="InParanoid" id="G2YVS4"/>
<dbReference type="Proteomes" id="UP000008177">
    <property type="component" value="Unplaced contigs"/>
</dbReference>
<dbReference type="HOGENOM" id="CLU_2867441_0_0_1"/>
<evidence type="ECO:0000313" key="2">
    <source>
        <dbReference type="EMBL" id="CCD55722.1"/>
    </source>
</evidence>